<proteinExistence type="predicted"/>
<dbReference type="GO" id="GO:0005975">
    <property type="term" value="P:carbohydrate metabolic process"/>
    <property type="evidence" value="ECO:0007669"/>
    <property type="project" value="UniProtKB-ARBA"/>
</dbReference>
<evidence type="ECO:0000313" key="10">
    <source>
        <dbReference type="Proteomes" id="UP000292692"/>
    </source>
</evidence>
<evidence type="ECO:0000256" key="1">
    <source>
        <dbReference type="SAM" id="MobiDB-lite"/>
    </source>
</evidence>
<dbReference type="Proteomes" id="UP000292751">
    <property type="component" value="Unassembled WGS sequence"/>
</dbReference>
<dbReference type="Proteomes" id="UP000292692">
    <property type="component" value="Unassembled WGS sequence"/>
</dbReference>
<accession>A0A4R0S3L7</accession>
<evidence type="ECO:0000313" key="4">
    <source>
        <dbReference type="EMBL" id="TCD84027.1"/>
    </source>
</evidence>
<dbReference type="Proteomes" id="UP000291226">
    <property type="component" value="Unassembled WGS sequence"/>
</dbReference>
<dbReference type="EMBL" id="SHRX01000037">
    <property type="protein sequence ID" value="TCE95357.1"/>
    <property type="molecule type" value="Genomic_DNA"/>
</dbReference>
<evidence type="ECO:0000313" key="5">
    <source>
        <dbReference type="EMBL" id="TCE95357.1"/>
    </source>
</evidence>
<dbReference type="EMBL" id="SHPS01000041">
    <property type="protein sequence ID" value="TCD84027.1"/>
    <property type="molecule type" value="Genomic_DNA"/>
</dbReference>
<reference evidence="4" key="2">
    <citation type="submission" date="2019-02" db="EMBL/GenBank/DDBJ databases">
        <authorList>
            <person name="Odamaki T."/>
        </authorList>
    </citation>
    <scope>NUCLEOTIDE SEQUENCE</scope>
    <source>
        <strain evidence="4">MCC10009</strain>
        <strain evidence="5">MCC10076</strain>
        <strain evidence="6">MCC10083</strain>
        <strain evidence="7">MCC10102</strain>
    </source>
</reference>
<dbReference type="Proteomes" id="UP000291881">
    <property type="component" value="Unassembled WGS sequence"/>
</dbReference>
<dbReference type="EMBL" id="SHSD01000050">
    <property type="protein sequence ID" value="TCF07243.1"/>
    <property type="molecule type" value="Genomic_DNA"/>
</dbReference>
<evidence type="ECO:0000256" key="2">
    <source>
        <dbReference type="SAM" id="Phobius"/>
    </source>
</evidence>
<evidence type="ECO:0000313" key="8">
    <source>
        <dbReference type="Proteomes" id="UP000291226"/>
    </source>
</evidence>
<feature type="region of interest" description="Disordered" evidence="1">
    <location>
        <begin position="188"/>
        <end position="212"/>
    </location>
</feature>
<dbReference type="EMBL" id="SHSV01000037">
    <property type="protein sequence ID" value="TCF42902.1"/>
    <property type="molecule type" value="Genomic_DNA"/>
</dbReference>
<protein>
    <submittedName>
        <fullName evidence="4 6">Secreted protein</fullName>
    </submittedName>
</protein>
<name>A0A4R0S3L7_BIFLL</name>
<feature type="transmembrane region" description="Helical" evidence="2">
    <location>
        <begin position="218"/>
        <end position="239"/>
    </location>
</feature>
<feature type="transmembrane region" description="Helical" evidence="2">
    <location>
        <begin position="12"/>
        <end position="37"/>
    </location>
</feature>
<evidence type="ECO:0000313" key="6">
    <source>
        <dbReference type="EMBL" id="TCF07243.1"/>
    </source>
</evidence>
<dbReference type="Proteomes" id="UP000663812">
    <property type="component" value="Unassembled WGS sequence"/>
</dbReference>
<reference evidence="8 9" key="1">
    <citation type="journal article" date="2018" name="Sci. Rep.">
        <title>Genomic diversity and distribution of Bifidobacterium longum subsp. longum across the human lifespan.</title>
        <authorList>
            <person name="Odamaki T."/>
            <person name="Bottacini F."/>
            <person name="Kato K."/>
            <person name="Mitsuyama E."/>
            <person name="Yoshida K."/>
            <person name="Horigome A."/>
            <person name="Xiao J.Z."/>
            <person name="van Sinderen D."/>
        </authorList>
    </citation>
    <scope>NUCLEOTIDE SEQUENCE [LARGE SCALE GENOMIC DNA]</scope>
    <source>
        <strain evidence="4 9">MCC10009</strain>
        <strain evidence="5 11">MCC10076</strain>
        <strain evidence="6 8">MCC10083</strain>
        <strain evidence="7 10">MCC10102</strain>
    </source>
</reference>
<organism evidence="4 9">
    <name type="scientific">Bifidobacterium longum subsp. longum</name>
    <dbReference type="NCBI Taxonomy" id="1679"/>
    <lineage>
        <taxon>Bacteria</taxon>
        <taxon>Bacillati</taxon>
        <taxon>Actinomycetota</taxon>
        <taxon>Actinomycetes</taxon>
        <taxon>Bifidobacteriales</taxon>
        <taxon>Bifidobacteriaceae</taxon>
        <taxon>Bifidobacterium</taxon>
    </lineage>
</organism>
<keyword evidence="2" id="KW-1133">Transmembrane helix</keyword>
<dbReference type="InterPro" id="IPR013783">
    <property type="entry name" value="Ig-like_fold"/>
</dbReference>
<sequence>MLDPHSGSEYGAARIAAMIAATITIILTGLVSFGFMVPYAQADSFGTLTINAVWGRDTASPKSLAGDTYAIVRVATVTTNNDGSVSSYKTVSDFSGLTADWERLTSSEYHDAAKKLAAHAAKNKLYQHSGTTNAAGQLTFQNLPLGLYLVSRTDSAKANKAYDCDPFLISIPGSGDTAADLNITVEPKFSTSTPPTPPEHEHNPGEMPGNPGVIGNTGAAVGGIAGVAAVILVIAFAVLKLRVRYRSDDTESSHQFRADGGKA</sequence>
<evidence type="ECO:0000313" key="9">
    <source>
        <dbReference type="Proteomes" id="UP000291881"/>
    </source>
</evidence>
<dbReference type="EMBL" id="BNHC01000013">
    <property type="protein sequence ID" value="GHM73420.1"/>
    <property type="molecule type" value="Genomic_DNA"/>
</dbReference>
<keyword evidence="2" id="KW-0812">Transmembrane</keyword>
<dbReference type="Gene3D" id="2.60.40.10">
    <property type="entry name" value="Immunoglobulins"/>
    <property type="match status" value="1"/>
</dbReference>
<evidence type="ECO:0000313" key="3">
    <source>
        <dbReference type="EMBL" id="GHM73420.1"/>
    </source>
</evidence>
<dbReference type="RefSeq" id="WP_015713946.1">
    <property type="nucleotide sequence ID" value="NZ_BCYJ01000035.1"/>
</dbReference>
<reference evidence="3" key="3">
    <citation type="journal article" date="2021" name="Appl. Environ. Microbiol.">
        <title>Novel 3-O-alpha-d-Galactosyl-alpha-l-Arabinofuranosidase for the Assimilation of Gum Arabic Arabinogalactan Protein in Bifidobacterium longum subsp. longum.</title>
        <authorList>
            <person name="Sasaki Y."/>
            <person name="Horigome A."/>
            <person name="Odamaki T."/>
            <person name="Xiao J.Z."/>
            <person name="Ishiwata A."/>
            <person name="Ito Y."/>
            <person name="Kitahara K."/>
            <person name="Fujita K."/>
        </authorList>
    </citation>
    <scope>NUCLEOTIDE SEQUENCE</scope>
    <source>
        <strain evidence="3">MCC00316</strain>
    </source>
</reference>
<comment type="caution">
    <text evidence="4">The sequence shown here is derived from an EMBL/GenBank/DDBJ whole genome shotgun (WGS) entry which is preliminary data.</text>
</comment>
<evidence type="ECO:0000313" key="7">
    <source>
        <dbReference type="EMBL" id="TCF42902.1"/>
    </source>
</evidence>
<gene>
    <name evidence="3" type="ORF">MCC00316_17100</name>
    <name evidence="4" type="ORF">MCC10009_2010</name>
    <name evidence="5" type="ORF">MCC10076_2160</name>
    <name evidence="6" type="ORF">MCC10083_1995</name>
    <name evidence="7" type="ORF">MCC10102_2059</name>
</gene>
<evidence type="ECO:0000313" key="11">
    <source>
        <dbReference type="Proteomes" id="UP000292751"/>
    </source>
</evidence>
<dbReference type="AlphaFoldDB" id="A0A4R0S3L7"/>
<keyword evidence="2" id="KW-0472">Membrane</keyword>